<reference evidence="8 9" key="1">
    <citation type="submission" date="2016-08" db="EMBL/GenBank/DDBJ databases">
        <title>A Parts List for Fungal Cellulosomes Revealed by Comparative Genomics.</title>
        <authorList>
            <consortium name="DOE Joint Genome Institute"/>
            <person name="Haitjema C.H."/>
            <person name="Gilmore S.P."/>
            <person name="Henske J.K."/>
            <person name="Solomon K.V."/>
            <person name="De Groot R."/>
            <person name="Kuo A."/>
            <person name="Mondo S.J."/>
            <person name="Salamov A.A."/>
            <person name="Labutti K."/>
            <person name="Zhao Z."/>
            <person name="Chiniquy J."/>
            <person name="Barry K."/>
            <person name="Brewer H.M."/>
            <person name="Purvine S.O."/>
            <person name="Wright A.T."/>
            <person name="Boxma B."/>
            <person name="Van Alen T."/>
            <person name="Hackstein J.H."/>
            <person name="Baker S.E."/>
            <person name="Grigoriev I.V."/>
            <person name="O'Malley M.A."/>
        </authorList>
    </citation>
    <scope>NUCLEOTIDE SEQUENCE [LARGE SCALE GENOMIC DNA]</scope>
    <source>
        <strain evidence="8 9">G1</strain>
    </source>
</reference>
<feature type="transmembrane region" description="Helical" evidence="6">
    <location>
        <begin position="379"/>
        <end position="400"/>
    </location>
</feature>
<dbReference type="PANTHER" id="PTHR15710">
    <property type="entry name" value="E3 UBIQUITIN-PROTEIN LIGASE PRAJA"/>
    <property type="match status" value="1"/>
</dbReference>
<dbReference type="PANTHER" id="PTHR15710:SF243">
    <property type="entry name" value="E3 UBIQUITIN-PROTEIN LIGASE PRAJA-2 ISOFORM X1"/>
    <property type="match status" value="1"/>
</dbReference>
<feature type="transmembrane region" description="Helical" evidence="6">
    <location>
        <begin position="350"/>
        <end position="373"/>
    </location>
</feature>
<dbReference type="AlphaFoldDB" id="A0A1Y2CJL5"/>
<dbReference type="GO" id="GO:0008270">
    <property type="term" value="F:zinc ion binding"/>
    <property type="evidence" value="ECO:0007669"/>
    <property type="project" value="UniProtKB-KW"/>
</dbReference>
<dbReference type="Pfam" id="PF13639">
    <property type="entry name" value="zf-RING_2"/>
    <property type="match status" value="1"/>
</dbReference>
<keyword evidence="1" id="KW-0479">Metal-binding</keyword>
<keyword evidence="2 4" id="KW-0863">Zinc-finger</keyword>
<protein>
    <recommendedName>
        <fullName evidence="7">RING-type domain-containing protein</fullName>
    </recommendedName>
</protein>
<feature type="transmembrane region" description="Helical" evidence="6">
    <location>
        <begin position="412"/>
        <end position="434"/>
    </location>
</feature>
<dbReference type="Gene3D" id="3.30.40.10">
    <property type="entry name" value="Zinc/RING finger domain, C3HC4 (zinc finger)"/>
    <property type="match status" value="1"/>
</dbReference>
<keyword evidence="3" id="KW-0862">Zinc</keyword>
<dbReference type="PROSITE" id="PS50089">
    <property type="entry name" value="ZF_RING_2"/>
    <property type="match status" value="1"/>
</dbReference>
<keyword evidence="6" id="KW-1133">Transmembrane helix</keyword>
<comment type="caution">
    <text evidence="8">The sequence shown here is derived from an EMBL/GenBank/DDBJ whole genome shotgun (WGS) entry which is preliminary data.</text>
</comment>
<name>A0A1Y2CJL5_9FUNG</name>
<dbReference type="STRING" id="1754190.A0A1Y2CJL5"/>
<dbReference type="GO" id="GO:0005737">
    <property type="term" value="C:cytoplasm"/>
    <property type="evidence" value="ECO:0007669"/>
    <property type="project" value="TreeGrafter"/>
</dbReference>
<keyword evidence="6" id="KW-0472">Membrane</keyword>
<dbReference type="Proteomes" id="UP000193920">
    <property type="component" value="Unassembled WGS sequence"/>
</dbReference>
<gene>
    <name evidence="8" type="ORF">LY90DRAFT_703281</name>
</gene>
<evidence type="ECO:0000313" key="9">
    <source>
        <dbReference type="Proteomes" id="UP000193920"/>
    </source>
</evidence>
<keyword evidence="9" id="KW-1185">Reference proteome</keyword>
<dbReference type="OrthoDB" id="2156879at2759"/>
<feature type="region of interest" description="Disordered" evidence="5">
    <location>
        <begin position="1"/>
        <end position="22"/>
    </location>
</feature>
<keyword evidence="6" id="KW-0812">Transmembrane</keyword>
<dbReference type="EMBL" id="MCOG01000105">
    <property type="protein sequence ID" value="ORY47107.1"/>
    <property type="molecule type" value="Genomic_DNA"/>
</dbReference>
<evidence type="ECO:0000256" key="5">
    <source>
        <dbReference type="SAM" id="MobiDB-lite"/>
    </source>
</evidence>
<proteinExistence type="predicted"/>
<feature type="transmembrane region" description="Helical" evidence="6">
    <location>
        <begin position="454"/>
        <end position="478"/>
    </location>
</feature>
<accession>A0A1Y2CJL5</accession>
<evidence type="ECO:0000256" key="1">
    <source>
        <dbReference type="ARBA" id="ARBA00022723"/>
    </source>
</evidence>
<feature type="domain" description="RING-type" evidence="7">
    <location>
        <begin position="214"/>
        <end position="281"/>
    </location>
</feature>
<evidence type="ECO:0000259" key="7">
    <source>
        <dbReference type="PROSITE" id="PS50089"/>
    </source>
</evidence>
<evidence type="ECO:0000256" key="3">
    <source>
        <dbReference type="ARBA" id="ARBA00022833"/>
    </source>
</evidence>
<dbReference type="GO" id="GO:0061630">
    <property type="term" value="F:ubiquitin protein ligase activity"/>
    <property type="evidence" value="ECO:0007669"/>
    <property type="project" value="TreeGrafter"/>
</dbReference>
<evidence type="ECO:0000256" key="6">
    <source>
        <dbReference type="SAM" id="Phobius"/>
    </source>
</evidence>
<dbReference type="InterPro" id="IPR013083">
    <property type="entry name" value="Znf_RING/FYVE/PHD"/>
</dbReference>
<evidence type="ECO:0000256" key="2">
    <source>
        <dbReference type="ARBA" id="ARBA00022771"/>
    </source>
</evidence>
<evidence type="ECO:0000313" key="8">
    <source>
        <dbReference type="EMBL" id="ORY47107.1"/>
    </source>
</evidence>
<organism evidence="8 9">
    <name type="scientific">Neocallimastix californiae</name>
    <dbReference type="NCBI Taxonomy" id="1754190"/>
    <lineage>
        <taxon>Eukaryota</taxon>
        <taxon>Fungi</taxon>
        <taxon>Fungi incertae sedis</taxon>
        <taxon>Chytridiomycota</taxon>
        <taxon>Chytridiomycota incertae sedis</taxon>
        <taxon>Neocallimastigomycetes</taxon>
        <taxon>Neocallimastigales</taxon>
        <taxon>Neocallimastigaceae</taxon>
        <taxon>Neocallimastix</taxon>
    </lineage>
</organism>
<sequence length="524" mass="60683">MTNHENSIKLPSRYKPKNSSISSSLQNNINEFSINYSDISTIGKIPTSITSSKKHKSLTLDNNSEYDSASVIVEISDKEGEMEIIKTEKSNPLKGENNNDTFDISDHQISKLDNLKKKCKLPENRISVATSGDYTYVDSDQPQTPLEIESESEDAYEKSGTNIKRLTRLTDTTSVPPQVIDHVEDIKDKKIQEADITNNEHKIAIEDDEEDNTCAICLIETQKPTDIENITGNKDGSNEAAVKPSKEEIDNYECKLHCMHKFHYSCIAQWLERSQNCPICRMEIKHYEIEAIEKRFDISIKVKEEPVPLVVPHYNTTFYFDTELSEGLVRNYMNEHIPWVKFKPYFYIKYFFYIIMLFILAVAGIILSVISIIKEKMYLATYVIVLILIIGFIIHLCQLVKSIKNKKLIELMIAQPASSSIFYGLVVLIFILLFANLNNLVNAEVDKPITLEDIYQYSIIIFFTIMMIWSCIEVRICYLMFKEDNRRTVDADVSRRNEEIMNRTREQEAREREEFERNFSHLND</sequence>
<evidence type="ECO:0000256" key="4">
    <source>
        <dbReference type="PROSITE-ProRule" id="PRU00175"/>
    </source>
</evidence>
<dbReference type="SMART" id="SM00184">
    <property type="entry name" value="RING"/>
    <property type="match status" value="1"/>
</dbReference>
<dbReference type="SUPFAM" id="SSF57850">
    <property type="entry name" value="RING/U-box"/>
    <property type="match status" value="1"/>
</dbReference>
<dbReference type="InterPro" id="IPR001841">
    <property type="entry name" value="Znf_RING"/>
</dbReference>
<dbReference type="GO" id="GO:0016567">
    <property type="term" value="P:protein ubiquitination"/>
    <property type="evidence" value="ECO:0007669"/>
    <property type="project" value="TreeGrafter"/>
</dbReference>
<feature type="region of interest" description="Disordered" evidence="5">
    <location>
        <begin position="501"/>
        <end position="524"/>
    </location>
</feature>